<name>A0A8X6WRA4_9ARAC</name>
<sequence>MCKFFLPLQNYMFSLVFLLPYLSSIEYILCMNGNRLVGHASLTVAPNQCNKIKPLLRNQIFISPRRPEKPVWRKKNSFRIALAKDRVLSPHSTNNIDFRQSAKTKLIVAVSTKAAYGPRS</sequence>
<organism evidence="1 2">
    <name type="scientific">Trichonephila inaurata madagascariensis</name>
    <dbReference type="NCBI Taxonomy" id="2747483"/>
    <lineage>
        <taxon>Eukaryota</taxon>
        <taxon>Metazoa</taxon>
        <taxon>Ecdysozoa</taxon>
        <taxon>Arthropoda</taxon>
        <taxon>Chelicerata</taxon>
        <taxon>Arachnida</taxon>
        <taxon>Araneae</taxon>
        <taxon>Araneomorphae</taxon>
        <taxon>Entelegynae</taxon>
        <taxon>Araneoidea</taxon>
        <taxon>Nephilidae</taxon>
        <taxon>Trichonephila</taxon>
        <taxon>Trichonephila inaurata</taxon>
    </lineage>
</organism>
<dbReference type="EMBL" id="BMAV01001230">
    <property type="protein sequence ID" value="GFY39132.1"/>
    <property type="molecule type" value="Genomic_DNA"/>
</dbReference>
<evidence type="ECO:0000313" key="2">
    <source>
        <dbReference type="Proteomes" id="UP000886998"/>
    </source>
</evidence>
<dbReference type="Proteomes" id="UP000886998">
    <property type="component" value="Unassembled WGS sequence"/>
</dbReference>
<gene>
    <name evidence="1" type="ORF">TNIN_309071</name>
</gene>
<reference evidence="1" key="1">
    <citation type="submission" date="2020-08" db="EMBL/GenBank/DDBJ databases">
        <title>Multicomponent nature underlies the extraordinary mechanical properties of spider dragline silk.</title>
        <authorList>
            <person name="Kono N."/>
            <person name="Nakamura H."/>
            <person name="Mori M."/>
            <person name="Yoshida Y."/>
            <person name="Ohtoshi R."/>
            <person name="Malay A.D."/>
            <person name="Moran D.A.P."/>
            <person name="Tomita M."/>
            <person name="Numata K."/>
            <person name="Arakawa K."/>
        </authorList>
    </citation>
    <scope>NUCLEOTIDE SEQUENCE</scope>
</reference>
<protein>
    <submittedName>
        <fullName evidence="1">Uncharacterized protein</fullName>
    </submittedName>
</protein>
<proteinExistence type="predicted"/>
<comment type="caution">
    <text evidence="1">The sequence shown here is derived from an EMBL/GenBank/DDBJ whole genome shotgun (WGS) entry which is preliminary data.</text>
</comment>
<keyword evidence="2" id="KW-1185">Reference proteome</keyword>
<evidence type="ECO:0000313" key="1">
    <source>
        <dbReference type="EMBL" id="GFY39132.1"/>
    </source>
</evidence>
<dbReference type="AlphaFoldDB" id="A0A8X6WRA4"/>
<accession>A0A8X6WRA4</accession>